<name>A0A975TZD7_9RHOB</name>
<keyword evidence="4 5" id="KW-0418">Kinase</keyword>
<evidence type="ECO:0000313" key="9">
    <source>
        <dbReference type="EMBL" id="MBY4892872.1"/>
    </source>
</evidence>
<evidence type="ECO:0000256" key="7">
    <source>
        <dbReference type="RuleBase" id="RU003331"/>
    </source>
</evidence>
<evidence type="ECO:0000256" key="2">
    <source>
        <dbReference type="ARBA" id="ARBA00022727"/>
    </source>
</evidence>
<feature type="binding site" evidence="5">
    <location>
        <position position="41"/>
    </location>
    <ligand>
        <name>AMP</name>
        <dbReference type="ChEBI" id="CHEBI:456215"/>
    </ligand>
</feature>
<keyword evidence="3 5" id="KW-0547">Nucleotide-binding</keyword>
<organism evidence="10">
    <name type="scientific">Gymnodinialimonas phycosphaerae</name>
    <dbReference type="NCBI Taxonomy" id="2841589"/>
    <lineage>
        <taxon>Bacteria</taxon>
        <taxon>Pseudomonadati</taxon>
        <taxon>Pseudomonadota</taxon>
        <taxon>Alphaproteobacteria</taxon>
        <taxon>Rhodobacterales</taxon>
        <taxon>Paracoccaceae</taxon>
        <taxon>Gymnodinialimonas</taxon>
    </lineage>
</organism>
<keyword evidence="11" id="KW-1185">Reference proteome</keyword>
<keyword evidence="5 7" id="KW-0067">ATP-binding</keyword>
<dbReference type="Pfam" id="PF05191">
    <property type="entry name" value="ADK_lid"/>
    <property type="match status" value="1"/>
</dbReference>
<feature type="binding site" evidence="5">
    <location>
        <begin position="95"/>
        <end position="98"/>
    </location>
    <ligand>
        <name>AMP</name>
        <dbReference type="ChEBI" id="CHEBI:456215"/>
    </ligand>
</feature>
<dbReference type="SUPFAM" id="SSF52540">
    <property type="entry name" value="P-loop containing nucleoside triphosphate hydrolases"/>
    <property type="match status" value="1"/>
</dbReference>
<keyword evidence="2 5" id="KW-0545">Nucleotide biosynthesis</keyword>
<dbReference type="EC" id="2.7.4.3" evidence="5 7"/>
<feature type="binding site" evidence="5">
    <location>
        <position position="46"/>
    </location>
    <ligand>
        <name>AMP</name>
        <dbReference type="ChEBI" id="CHEBI:456215"/>
    </ligand>
</feature>
<reference evidence="10 11" key="1">
    <citation type="submission" date="2021-07" db="EMBL/GenBank/DDBJ databases">
        <title>Karlodiniumbacter phycospheric gen. nov., sp. nov., a phycosphere bacterium isolated from karlodinium veneficum.</title>
        <authorList>
            <person name="Peng Y."/>
            <person name="Jiang L."/>
            <person name="Lee J."/>
        </authorList>
    </citation>
    <scope>NUCLEOTIDE SEQUENCE</scope>
    <source>
        <strain evidence="10 11">N5</strain>
    </source>
</reference>
<evidence type="ECO:0000256" key="4">
    <source>
        <dbReference type="ARBA" id="ARBA00022777"/>
    </source>
</evidence>
<dbReference type="InterPro" id="IPR036193">
    <property type="entry name" value="ADK_active_lid_dom_sf"/>
</dbReference>
<feature type="region of interest" description="NMP" evidence="5">
    <location>
        <begin position="40"/>
        <end position="69"/>
    </location>
</feature>
<dbReference type="Pfam" id="PF00406">
    <property type="entry name" value="ADK"/>
    <property type="match status" value="1"/>
</dbReference>
<dbReference type="GO" id="GO:0044209">
    <property type="term" value="P:AMP salvage"/>
    <property type="evidence" value="ECO:0007669"/>
    <property type="project" value="UniProtKB-UniRule"/>
</dbReference>
<evidence type="ECO:0000256" key="5">
    <source>
        <dbReference type="HAMAP-Rule" id="MF_00235"/>
    </source>
</evidence>
<dbReference type="FunFam" id="3.40.50.300:FF:000106">
    <property type="entry name" value="Adenylate kinase mitochondrial"/>
    <property type="match status" value="1"/>
</dbReference>
<dbReference type="PROSITE" id="PS00113">
    <property type="entry name" value="ADENYLATE_KINASE"/>
    <property type="match status" value="1"/>
</dbReference>
<comment type="pathway">
    <text evidence="5">Purine metabolism; AMP biosynthesis via salvage pathway; AMP from ADP: step 1/1.</text>
</comment>
<dbReference type="GO" id="GO:0005524">
    <property type="term" value="F:ATP binding"/>
    <property type="evidence" value="ECO:0007669"/>
    <property type="project" value="UniProtKB-UniRule"/>
</dbReference>
<dbReference type="SUPFAM" id="SSF57774">
    <property type="entry name" value="Microbial and mitochondrial ADK, insert 'zinc finger' domain"/>
    <property type="match status" value="1"/>
</dbReference>
<dbReference type="NCBIfam" id="NF011100">
    <property type="entry name" value="PRK14527.1"/>
    <property type="match status" value="1"/>
</dbReference>
<proteinExistence type="inferred from homology"/>
<dbReference type="PRINTS" id="PR00094">
    <property type="entry name" value="ADENYLTKNASE"/>
</dbReference>
<dbReference type="PANTHER" id="PTHR23359">
    <property type="entry name" value="NUCLEOTIDE KINASE"/>
    <property type="match status" value="1"/>
</dbReference>
<dbReference type="GO" id="GO:0005737">
    <property type="term" value="C:cytoplasm"/>
    <property type="evidence" value="ECO:0007669"/>
    <property type="project" value="UniProtKB-SubCell"/>
</dbReference>
<dbReference type="NCBIfam" id="NF001380">
    <property type="entry name" value="PRK00279.1-2"/>
    <property type="match status" value="1"/>
</dbReference>
<evidence type="ECO:0000313" key="10">
    <source>
        <dbReference type="EMBL" id="QXL89596.1"/>
    </source>
</evidence>
<comment type="domain">
    <text evidence="5">Consists of three domains, a large central CORE domain and two small peripheral domains, NMPbind and LID, which undergo movements during catalysis. The LID domain closes over the site of phosphoryl transfer upon ATP binding. Assembling and dissambling the active center during each catalytic cycle provides an effective means to prevent ATP hydrolysis. Some bacteria have evolved a zinc-coordinating structure that stabilizes the LID domain.</text>
</comment>
<sequence length="226" mass="23618">MDGATTPTTTTILILLGPPGSGKGTQARKLEGDFGFVQLSTGDLLRAAVAAGTEAGQAADEVMKAGGLVSDEIVLAILTDRLTHDDCKQGVVLDGFPRTTGQAEALDQMLADRGESIRAVISLEVDEVEMVKRVAGRMTCGDCGEGFHDHFKPPAQDGVCDTCGAQNMTRRADDNAATAISRLEAYAEQTAPLVAHYGARGALHAVDAMQAIDAVQDHIARIVKSA</sequence>
<dbReference type="AlphaFoldDB" id="A0A975TZD7"/>
<keyword evidence="5" id="KW-0862">Zinc</keyword>
<dbReference type="InterPro" id="IPR007862">
    <property type="entry name" value="Adenylate_kinase_lid-dom"/>
</dbReference>
<dbReference type="EMBL" id="JAIMBW010000001">
    <property type="protein sequence ID" value="MBY4892872.1"/>
    <property type="molecule type" value="Genomic_DNA"/>
</dbReference>
<feature type="binding site" evidence="5">
    <location>
        <position position="160"/>
    </location>
    <ligand>
        <name>Zn(2+)</name>
        <dbReference type="ChEBI" id="CHEBI:29105"/>
        <note>structural</note>
    </ligand>
</feature>
<comment type="subunit">
    <text evidence="5 7">Monomer.</text>
</comment>
<gene>
    <name evidence="5" type="primary">adk</name>
    <name evidence="9" type="ORF">KUL25_08865</name>
    <name evidence="10" type="ORF">KUL25_08870</name>
</gene>
<feature type="binding site" evidence="5">
    <location>
        <begin position="67"/>
        <end position="69"/>
    </location>
    <ligand>
        <name>AMP</name>
        <dbReference type="ChEBI" id="CHEBI:456215"/>
    </ligand>
</feature>
<comment type="caution">
    <text evidence="5">Lacks conserved residue(s) required for the propagation of feature annotation.</text>
</comment>
<protein>
    <recommendedName>
        <fullName evidence="5 7">Adenylate kinase</fullName>
        <shortName evidence="5">AK</shortName>
        <ecNumber evidence="5 7">2.7.4.3</ecNumber>
    </recommendedName>
    <alternativeName>
        <fullName evidence="5">ATP-AMP transphosphorylase</fullName>
    </alternativeName>
    <alternativeName>
        <fullName evidence="5">ATP:AMP phosphotransferase</fullName>
    </alternativeName>
    <alternativeName>
        <fullName evidence="5">Adenylate monophosphate kinase</fullName>
    </alternativeName>
</protein>
<feature type="binding site" evidence="5">
    <location>
        <position position="102"/>
    </location>
    <ligand>
        <name>AMP</name>
        <dbReference type="ChEBI" id="CHEBI:456215"/>
    </ligand>
</feature>
<feature type="binding site" evidence="5">
    <location>
        <position position="182"/>
    </location>
    <ligand>
        <name>AMP</name>
        <dbReference type="ChEBI" id="CHEBI:456215"/>
    </ligand>
</feature>
<feature type="binding site" evidence="5">
    <location>
        <begin position="20"/>
        <end position="25"/>
    </location>
    <ligand>
        <name>ATP</name>
        <dbReference type="ChEBI" id="CHEBI:30616"/>
    </ligand>
</feature>
<evidence type="ECO:0000256" key="1">
    <source>
        <dbReference type="ARBA" id="ARBA00022679"/>
    </source>
</evidence>
<dbReference type="CDD" id="cd01428">
    <property type="entry name" value="ADK"/>
    <property type="match status" value="1"/>
</dbReference>
<feature type="domain" description="Adenylate kinase active site lid" evidence="8">
    <location>
        <begin position="137"/>
        <end position="173"/>
    </location>
</feature>
<dbReference type="Gene3D" id="3.40.50.300">
    <property type="entry name" value="P-loop containing nucleotide triphosphate hydrolases"/>
    <property type="match status" value="1"/>
</dbReference>
<feature type="binding site" evidence="5">
    <location>
        <position position="143"/>
    </location>
    <ligand>
        <name>Zn(2+)</name>
        <dbReference type="ChEBI" id="CHEBI:29105"/>
        <note>structural</note>
    </ligand>
</feature>
<dbReference type="InterPro" id="IPR027417">
    <property type="entry name" value="P-loop_NTPase"/>
</dbReference>
<accession>A0A975TZD7</accession>
<evidence type="ECO:0000313" key="11">
    <source>
        <dbReference type="Proteomes" id="UP000693972"/>
    </source>
</evidence>
<evidence type="ECO:0000256" key="6">
    <source>
        <dbReference type="RuleBase" id="RU003330"/>
    </source>
</evidence>
<dbReference type="NCBIfam" id="TIGR01351">
    <property type="entry name" value="adk"/>
    <property type="match status" value="1"/>
</dbReference>
<evidence type="ECO:0000259" key="8">
    <source>
        <dbReference type="Pfam" id="PF05191"/>
    </source>
</evidence>
<comment type="subcellular location">
    <subcellularLocation>
        <location evidence="5 7">Cytoplasm</location>
    </subcellularLocation>
</comment>
<dbReference type="GO" id="GO:0004017">
    <property type="term" value="F:AMP kinase activity"/>
    <property type="evidence" value="ECO:0007669"/>
    <property type="project" value="UniProtKB-UniRule"/>
</dbReference>
<keyword evidence="5" id="KW-0479">Metal-binding</keyword>
<dbReference type="RefSeq" id="WP_257892623.1">
    <property type="nucleotide sequence ID" value="NZ_JAIMBW010000001.1"/>
</dbReference>
<dbReference type="Proteomes" id="UP000693972">
    <property type="component" value="Unassembled WGS sequence"/>
</dbReference>
<evidence type="ECO:0000256" key="3">
    <source>
        <dbReference type="ARBA" id="ARBA00022741"/>
    </source>
</evidence>
<dbReference type="InterPro" id="IPR006259">
    <property type="entry name" value="Adenyl_kin_sub"/>
</dbReference>
<comment type="function">
    <text evidence="5">Catalyzes the reversible transfer of the terminal phosphate group between ATP and AMP. Plays an important role in cellular energy homeostasis and in adenine nucleotide metabolism.</text>
</comment>
<dbReference type="GO" id="GO:0008270">
    <property type="term" value="F:zinc ion binding"/>
    <property type="evidence" value="ECO:0007669"/>
    <property type="project" value="UniProtKB-UniRule"/>
</dbReference>
<feature type="binding site" evidence="5">
    <location>
        <position position="137"/>
    </location>
    <ligand>
        <name>ATP</name>
        <dbReference type="ChEBI" id="CHEBI:30616"/>
    </ligand>
</feature>
<keyword evidence="5" id="KW-0963">Cytoplasm</keyword>
<feature type="binding site" evidence="5">
    <location>
        <position position="171"/>
    </location>
    <ligand>
        <name>AMP</name>
        <dbReference type="ChEBI" id="CHEBI:456215"/>
    </ligand>
</feature>
<dbReference type="EMBL" id="CP078073">
    <property type="protein sequence ID" value="QXL89596.1"/>
    <property type="molecule type" value="Genomic_DNA"/>
</dbReference>
<dbReference type="NCBIfam" id="NF001381">
    <property type="entry name" value="PRK00279.1-3"/>
    <property type="match status" value="1"/>
</dbReference>
<comment type="catalytic activity">
    <reaction evidence="5 7">
        <text>AMP + ATP = 2 ADP</text>
        <dbReference type="Rhea" id="RHEA:12973"/>
        <dbReference type="ChEBI" id="CHEBI:30616"/>
        <dbReference type="ChEBI" id="CHEBI:456215"/>
        <dbReference type="ChEBI" id="CHEBI:456216"/>
        <dbReference type="EC" id="2.7.4.3"/>
    </reaction>
</comment>
<dbReference type="InterPro" id="IPR000850">
    <property type="entry name" value="Adenylat/UMP-CMP_kin"/>
</dbReference>
<comment type="similarity">
    <text evidence="5 6">Belongs to the adenylate kinase family.</text>
</comment>
<dbReference type="InterPro" id="IPR033690">
    <property type="entry name" value="Adenylat_kinase_CS"/>
</dbReference>
<keyword evidence="1 5" id="KW-0808">Transferase</keyword>
<feature type="binding site" evidence="5">
    <location>
        <position position="210"/>
    </location>
    <ligand>
        <name>ATP</name>
        <dbReference type="ChEBI" id="CHEBI:30616"/>
    </ligand>
</feature>
<feature type="binding site" evidence="5">
    <location>
        <position position="140"/>
    </location>
    <ligand>
        <name>Zn(2+)</name>
        <dbReference type="ChEBI" id="CHEBI:29105"/>
        <note>structural</note>
    </ligand>
</feature>
<feature type="binding site" evidence="5">
    <location>
        <position position="163"/>
    </location>
    <ligand>
        <name>Zn(2+)</name>
        <dbReference type="ChEBI" id="CHEBI:29105"/>
        <note>structural</note>
    </ligand>
</feature>
<dbReference type="HAMAP" id="MF_00235">
    <property type="entry name" value="Adenylate_kinase_Adk"/>
    <property type="match status" value="1"/>
</dbReference>